<dbReference type="PANTHER" id="PTHR24567:SF74">
    <property type="entry name" value="HTH-TYPE TRANSCRIPTIONAL REGULATOR ARCR"/>
    <property type="match status" value="1"/>
</dbReference>
<organism evidence="5 6">
    <name type="scientific">Natronocella acetinitrilica</name>
    <dbReference type="NCBI Taxonomy" id="414046"/>
    <lineage>
        <taxon>Bacteria</taxon>
        <taxon>Pseudomonadati</taxon>
        <taxon>Pseudomonadota</taxon>
        <taxon>Gammaproteobacteria</taxon>
        <taxon>Chromatiales</taxon>
        <taxon>Ectothiorhodospiraceae</taxon>
        <taxon>Natronocella</taxon>
    </lineage>
</organism>
<comment type="caution">
    <text evidence="5">The sequence shown here is derived from an EMBL/GenBank/DDBJ whole genome shotgun (WGS) entry which is preliminary data.</text>
</comment>
<dbReference type="GO" id="GO:0003677">
    <property type="term" value="F:DNA binding"/>
    <property type="evidence" value="ECO:0007669"/>
    <property type="project" value="UniProtKB-KW"/>
</dbReference>
<keyword evidence="1" id="KW-0805">Transcription regulation</keyword>
<dbReference type="InterPro" id="IPR000595">
    <property type="entry name" value="cNMP-bd_dom"/>
</dbReference>
<evidence type="ECO:0000313" key="5">
    <source>
        <dbReference type="EMBL" id="MCP1673545.1"/>
    </source>
</evidence>
<dbReference type="InterPro" id="IPR036390">
    <property type="entry name" value="WH_DNA-bd_sf"/>
</dbReference>
<feature type="domain" description="HTH crp-type" evidence="4">
    <location>
        <begin position="144"/>
        <end position="207"/>
    </location>
</feature>
<keyword evidence="2" id="KW-0238">DNA-binding</keyword>
<dbReference type="SMART" id="SM00419">
    <property type="entry name" value="HTH_CRP"/>
    <property type="match status" value="1"/>
</dbReference>
<dbReference type="InterPro" id="IPR012318">
    <property type="entry name" value="HTH_CRP"/>
</dbReference>
<dbReference type="GO" id="GO:0005829">
    <property type="term" value="C:cytosol"/>
    <property type="evidence" value="ECO:0007669"/>
    <property type="project" value="TreeGrafter"/>
</dbReference>
<dbReference type="RefSeq" id="WP_253474070.1">
    <property type="nucleotide sequence ID" value="NZ_JALJXV010000001.1"/>
</dbReference>
<dbReference type="AlphaFoldDB" id="A0AAE3G100"/>
<dbReference type="PANTHER" id="PTHR24567">
    <property type="entry name" value="CRP FAMILY TRANSCRIPTIONAL REGULATORY PROTEIN"/>
    <property type="match status" value="1"/>
</dbReference>
<dbReference type="PROSITE" id="PS51063">
    <property type="entry name" value="HTH_CRP_2"/>
    <property type="match status" value="1"/>
</dbReference>
<evidence type="ECO:0000313" key="6">
    <source>
        <dbReference type="Proteomes" id="UP001205843"/>
    </source>
</evidence>
<protein>
    <submittedName>
        <fullName evidence="5">CRP/FNR family transcriptional regulator</fullName>
    </submittedName>
</protein>
<dbReference type="Gene3D" id="2.60.120.10">
    <property type="entry name" value="Jelly Rolls"/>
    <property type="match status" value="1"/>
</dbReference>
<dbReference type="GO" id="GO:0003700">
    <property type="term" value="F:DNA-binding transcription factor activity"/>
    <property type="evidence" value="ECO:0007669"/>
    <property type="project" value="TreeGrafter"/>
</dbReference>
<dbReference type="CDD" id="cd00038">
    <property type="entry name" value="CAP_ED"/>
    <property type="match status" value="1"/>
</dbReference>
<dbReference type="EMBL" id="JALJXV010000001">
    <property type="protein sequence ID" value="MCP1673545.1"/>
    <property type="molecule type" value="Genomic_DNA"/>
</dbReference>
<proteinExistence type="predicted"/>
<dbReference type="SUPFAM" id="SSF51206">
    <property type="entry name" value="cAMP-binding domain-like"/>
    <property type="match status" value="1"/>
</dbReference>
<dbReference type="Gene3D" id="1.10.10.10">
    <property type="entry name" value="Winged helix-like DNA-binding domain superfamily/Winged helix DNA-binding domain"/>
    <property type="match status" value="1"/>
</dbReference>
<accession>A0AAE3G100</accession>
<dbReference type="InterPro" id="IPR014710">
    <property type="entry name" value="RmlC-like_jellyroll"/>
</dbReference>
<evidence type="ECO:0000256" key="2">
    <source>
        <dbReference type="ARBA" id="ARBA00023125"/>
    </source>
</evidence>
<evidence type="ECO:0000259" key="4">
    <source>
        <dbReference type="PROSITE" id="PS51063"/>
    </source>
</evidence>
<reference evidence="5" key="1">
    <citation type="submission" date="2022-03" db="EMBL/GenBank/DDBJ databases">
        <title>Genomic Encyclopedia of Type Strains, Phase III (KMG-III): the genomes of soil and plant-associated and newly described type strains.</title>
        <authorList>
            <person name="Whitman W."/>
        </authorList>
    </citation>
    <scope>NUCLEOTIDE SEQUENCE</scope>
    <source>
        <strain evidence="5">ANL 6-2</strain>
    </source>
</reference>
<evidence type="ECO:0000256" key="1">
    <source>
        <dbReference type="ARBA" id="ARBA00023015"/>
    </source>
</evidence>
<dbReference type="InterPro" id="IPR036388">
    <property type="entry name" value="WH-like_DNA-bd_sf"/>
</dbReference>
<keyword evidence="6" id="KW-1185">Reference proteome</keyword>
<dbReference type="Proteomes" id="UP001205843">
    <property type="component" value="Unassembled WGS sequence"/>
</dbReference>
<dbReference type="SUPFAM" id="SSF46785">
    <property type="entry name" value="Winged helix' DNA-binding domain"/>
    <property type="match status" value="1"/>
</dbReference>
<sequence length="219" mass="24521">MRQPSRVALNALAPDAPEALLQRVTCLELKAGTRVFGPGDPCRGLPFVMSGGIRVQITSVSGHEIVLYRIGEDQLCPLSVSCLFTEKGYPAEAVVEKDAEVLVVPAGTFDELFACSRHFRRFVMGSYGDRLFSLMILVEEIAFRRMDERIAEHLLEHSDDDVLHTTHQRLAIELGTAREVVSRVLKDYERRGLLRLERGRIDVLDRGGLRSHCSHHSDA</sequence>
<keyword evidence="3" id="KW-0804">Transcription</keyword>
<name>A0AAE3G100_9GAMM</name>
<dbReference type="InterPro" id="IPR018490">
    <property type="entry name" value="cNMP-bd_dom_sf"/>
</dbReference>
<gene>
    <name evidence="5" type="ORF">J2T57_000637</name>
</gene>
<dbReference type="Pfam" id="PF13545">
    <property type="entry name" value="HTH_Crp_2"/>
    <property type="match status" value="1"/>
</dbReference>
<evidence type="ECO:0000256" key="3">
    <source>
        <dbReference type="ARBA" id="ARBA00023163"/>
    </source>
</evidence>
<dbReference type="Pfam" id="PF00027">
    <property type="entry name" value="cNMP_binding"/>
    <property type="match status" value="1"/>
</dbReference>
<dbReference type="InterPro" id="IPR050397">
    <property type="entry name" value="Env_Response_Regulators"/>
</dbReference>